<dbReference type="InterPro" id="IPR003838">
    <property type="entry name" value="ABC3_permease_C"/>
</dbReference>
<feature type="domain" description="MacB-like periplasmic core" evidence="8">
    <location>
        <begin position="18"/>
        <end position="231"/>
    </location>
</feature>
<keyword evidence="3 6" id="KW-0812">Transmembrane</keyword>
<dbReference type="PANTHER" id="PTHR43738:SF3">
    <property type="entry name" value="ABC TRANSPORTER PERMEASE"/>
    <property type="match status" value="1"/>
</dbReference>
<keyword evidence="5 6" id="KW-0472">Membrane</keyword>
<sequence>MKYWMLISAALKRKQTRTVLTICSIIVAFVLFGTLRSVAVAFTEDVDFSGDNRLIVMSKLSFIEPLPLAYHQRIQSVEGVDLVVHREWFGGTYIDVNNFFPKWPVNAEAWFDVYPEFIISEQEKLDFANTRTGMVAGKAIAEKYNWKVGDKIPVIGDIWQKADGSNFWEFDLVGIFSQEEGSGVYGGDEQVFINHSYFEEARMWGKGTVGNFIVKVKNKEDNERIAKEIDKMFANSSNETKTSTEAAFSKMFAEQVGDIGLIMNSILAAVFFTMLLVTGNTMSQAVRERTSEIAVFKAIGYSDKRVLSLILSESMFICFLGMAIGIAISFIVFIFLEEDLSELVEGISFQPSVLSWAFATALAMALIAGLPPAVGAMRLKVVDALRKD</sequence>
<dbReference type="PANTHER" id="PTHR43738">
    <property type="entry name" value="ABC TRANSPORTER, MEMBRANE PROTEIN"/>
    <property type="match status" value="1"/>
</dbReference>
<evidence type="ECO:0000259" key="7">
    <source>
        <dbReference type="Pfam" id="PF02687"/>
    </source>
</evidence>
<evidence type="ECO:0000313" key="9">
    <source>
        <dbReference type="EMBL" id="SUZ61457.1"/>
    </source>
</evidence>
<feature type="transmembrane region" description="Helical" evidence="6">
    <location>
        <begin position="314"/>
        <end position="336"/>
    </location>
</feature>
<feature type="transmembrane region" description="Helical" evidence="6">
    <location>
        <begin position="356"/>
        <end position="377"/>
    </location>
</feature>
<organism evidence="9">
    <name type="scientific">marine metagenome</name>
    <dbReference type="NCBI Taxonomy" id="408172"/>
    <lineage>
        <taxon>unclassified sequences</taxon>
        <taxon>metagenomes</taxon>
        <taxon>ecological metagenomes</taxon>
    </lineage>
</organism>
<evidence type="ECO:0000259" key="8">
    <source>
        <dbReference type="Pfam" id="PF12704"/>
    </source>
</evidence>
<reference evidence="9" key="1">
    <citation type="submission" date="2018-05" db="EMBL/GenBank/DDBJ databases">
        <authorList>
            <person name="Lanie J.A."/>
            <person name="Ng W.-L."/>
            <person name="Kazmierczak K.M."/>
            <person name="Andrzejewski T.M."/>
            <person name="Davidsen T.M."/>
            <person name="Wayne K.J."/>
            <person name="Tettelin H."/>
            <person name="Glass J.I."/>
            <person name="Rusch D."/>
            <person name="Podicherti R."/>
            <person name="Tsui H.-C.T."/>
            <person name="Winkler M.E."/>
        </authorList>
    </citation>
    <scope>NUCLEOTIDE SEQUENCE</scope>
</reference>
<keyword evidence="2" id="KW-1003">Cell membrane</keyword>
<dbReference type="EMBL" id="UINC01000804">
    <property type="protein sequence ID" value="SUZ61457.1"/>
    <property type="molecule type" value="Genomic_DNA"/>
</dbReference>
<proteinExistence type="predicted"/>
<protein>
    <recommendedName>
        <fullName evidence="10">ABC3 transporter permease protein domain-containing protein</fullName>
    </recommendedName>
</protein>
<evidence type="ECO:0000256" key="3">
    <source>
        <dbReference type="ARBA" id="ARBA00022692"/>
    </source>
</evidence>
<comment type="subcellular location">
    <subcellularLocation>
        <location evidence="1">Cell membrane</location>
        <topology evidence="1">Multi-pass membrane protein</topology>
    </subcellularLocation>
</comment>
<dbReference type="AlphaFoldDB" id="A0A381P4W8"/>
<dbReference type="Pfam" id="PF02687">
    <property type="entry name" value="FtsX"/>
    <property type="match status" value="1"/>
</dbReference>
<evidence type="ECO:0008006" key="10">
    <source>
        <dbReference type="Google" id="ProtNLM"/>
    </source>
</evidence>
<feature type="domain" description="ABC3 transporter permease C-terminal" evidence="7">
    <location>
        <begin position="265"/>
        <end position="379"/>
    </location>
</feature>
<evidence type="ECO:0000256" key="1">
    <source>
        <dbReference type="ARBA" id="ARBA00004651"/>
    </source>
</evidence>
<evidence type="ECO:0000256" key="2">
    <source>
        <dbReference type="ARBA" id="ARBA00022475"/>
    </source>
</evidence>
<dbReference type="Pfam" id="PF12704">
    <property type="entry name" value="MacB_PCD"/>
    <property type="match status" value="1"/>
</dbReference>
<evidence type="ECO:0000256" key="6">
    <source>
        <dbReference type="SAM" id="Phobius"/>
    </source>
</evidence>
<dbReference type="InterPro" id="IPR025857">
    <property type="entry name" value="MacB_PCD"/>
</dbReference>
<gene>
    <name evidence="9" type="ORF">METZ01_LOCUS14311</name>
</gene>
<name>A0A381P4W8_9ZZZZ</name>
<keyword evidence="4 6" id="KW-1133">Transmembrane helix</keyword>
<dbReference type="GO" id="GO:0005886">
    <property type="term" value="C:plasma membrane"/>
    <property type="evidence" value="ECO:0007669"/>
    <property type="project" value="UniProtKB-SubCell"/>
</dbReference>
<feature type="transmembrane region" description="Helical" evidence="6">
    <location>
        <begin position="259"/>
        <end position="279"/>
    </location>
</feature>
<dbReference type="InterPro" id="IPR051125">
    <property type="entry name" value="ABC-4/HrtB_transporter"/>
</dbReference>
<accession>A0A381P4W8</accession>
<evidence type="ECO:0000256" key="5">
    <source>
        <dbReference type="ARBA" id="ARBA00023136"/>
    </source>
</evidence>
<evidence type="ECO:0000256" key="4">
    <source>
        <dbReference type="ARBA" id="ARBA00022989"/>
    </source>
</evidence>